<comment type="caution">
    <text evidence="1">The sequence shown here is derived from an EMBL/GenBank/DDBJ whole genome shotgun (WGS) entry which is preliminary data.</text>
</comment>
<evidence type="ECO:0000313" key="1">
    <source>
        <dbReference type="EMBL" id="EMA48703.1"/>
    </source>
</evidence>
<dbReference type="AlphaFoldDB" id="M0MTN5"/>
<organism evidence="1 2">
    <name type="scientific">Halococcus morrhuae DSM 1307</name>
    <dbReference type="NCBI Taxonomy" id="931277"/>
    <lineage>
        <taxon>Archaea</taxon>
        <taxon>Methanobacteriati</taxon>
        <taxon>Methanobacteriota</taxon>
        <taxon>Stenosarchaea group</taxon>
        <taxon>Halobacteria</taxon>
        <taxon>Halobacteriales</taxon>
        <taxon>Halococcaceae</taxon>
        <taxon>Halococcus</taxon>
    </lineage>
</organism>
<dbReference type="Proteomes" id="UP000011568">
    <property type="component" value="Unassembled WGS sequence"/>
</dbReference>
<proteinExistence type="predicted"/>
<sequence>MQKILFRFVKQAVSIARKLTDAALIQISDPAGNG</sequence>
<keyword evidence="2" id="KW-1185">Reference proteome</keyword>
<protein>
    <submittedName>
        <fullName evidence="1">Putative transposase</fullName>
    </submittedName>
</protein>
<evidence type="ECO:0000313" key="2">
    <source>
        <dbReference type="Proteomes" id="UP000011568"/>
    </source>
</evidence>
<reference evidence="1 2" key="1">
    <citation type="journal article" date="2014" name="PLoS Genet.">
        <title>Phylogenetically driven sequencing of extremely halophilic archaea reveals strategies for static and dynamic osmo-response.</title>
        <authorList>
            <person name="Becker E.A."/>
            <person name="Seitzer P.M."/>
            <person name="Tritt A."/>
            <person name="Larsen D."/>
            <person name="Krusor M."/>
            <person name="Yao A.I."/>
            <person name="Wu D."/>
            <person name="Madern D."/>
            <person name="Eisen J.A."/>
            <person name="Darling A.E."/>
            <person name="Facciotti M.T."/>
        </authorList>
    </citation>
    <scope>NUCLEOTIDE SEQUENCE [LARGE SCALE GENOMIC DNA]</scope>
    <source>
        <strain evidence="1 2">DSM 1307</strain>
    </source>
</reference>
<accession>M0MTN5</accession>
<dbReference type="EMBL" id="AOMC01000046">
    <property type="protein sequence ID" value="EMA48703.1"/>
    <property type="molecule type" value="Genomic_DNA"/>
</dbReference>
<gene>
    <name evidence="1" type="ORF">C448_02493</name>
</gene>
<dbReference type="eggNOG" id="arCOG02751">
    <property type="taxonomic scope" value="Archaea"/>
</dbReference>
<name>M0MTN5_HALMO</name>